<reference evidence="1" key="1">
    <citation type="submission" date="2023-08" db="EMBL/GenBank/DDBJ databases">
        <authorList>
            <person name="Alioto T."/>
            <person name="Alioto T."/>
            <person name="Gomez Garrido J."/>
        </authorList>
    </citation>
    <scope>NUCLEOTIDE SEQUENCE</scope>
</reference>
<evidence type="ECO:0000313" key="2">
    <source>
        <dbReference type="Proteomes" id="UP001162480"/>
    </source>
</evidence>
<gene>
    <name evidence="1" type="ORF">OCTVUL_1B008159</name>
</gene>
<accession>A0AA36BJ70</accession>
<sequence length="107" mass="12226">MQATVNAAPCTRLGVSTTVRKIVFKNPGLQELLHNRCRQQDKKTVTPKTFLTPLGAIQICRVVKKTRNPQTNQEWMGNQILLKLQPLTRVILGKQRHMKKIPCLLKK</sequence>
<dbReference type="Proteomes" id="UP001162480">
    <property type="component" value="Chromosome 16"/>
</dbReference>
<dbReference type="AlphaFoldDB" id="A0AA36BJ70"/>
<dbReference type="EMBL" id="OX597829">
    <property type="protein sequence ID" value="CAI9734417.1"/>
    <property type="molecule type" value="Genomic_DNA"/>
</dbReference>
<organism evidence="1 2">
    <name type="scientific">Octopus vulgaris</name>
    <name type="common">Common octopus</name>
    <dbReference type="NCBI Taxonomy" id="6645"/>
    <lineage>
        <taxon>Eukaryota</taxon>
        <taxon>Metazoa</taxon>
        <taxon>Spiralia</taxon>
        <taxon>Lophotrochozoa</taxon>
        <taxon>Mollusca</taxon>
        <taxon>Cephalopoda</taxon>
        <taxon>Coleoidea</taxon>
        <taxon>Octopodiformes</taxon>
        <taxon>Octopoda</taxon>
        <taxon>Incirrata</taxon>
        <taxon>Octopodidae</taxon>
        <taxon>Octopus</taxon>
    </lineage>
</organism>
<name>A0AA36BJ70_OCTVU</name>
<keyword evidence="2" id="KW-1185">Reference proteome</keyword>
<protein>
    <submittedName>
        <fullName evidence="1">Uncharacterized protein</fullName>
    </submittedName>
</protein>
<proteinExistence type="predicted"/>
<evidence type="ECO:0000313" key="1">
    <source>
        <dbReference type="EMBL" id="CAI9734417.1"/>
    </source>
</evidence>